<accession>A0A5A7PWI2</accession>
<organism evidence="1 2">
    <name type="scientific">Striga asiatica</name>
    <name type="common">Asiatic witchweed</name>
    <name type="synonym">Buchnera asiatica</name>
    <dbReference type="NCBI Taxonomy" id="4170"/>
    <lineage>
        <taxon>Eukaryota</taxon>
        <taxon>Viridiplantae</taxon>
        <taxon>Streptophyta</taxon>
        <taxon>Embryophyta</taxon>
        <taxon>Tracheophyta</taxon>
        <taxon>Spermatophyta</taxon>
        <taxon>Magnoliopsida</taxon>
        <taxon>eudicotyledons</taxon>
        <taxon>Gunneridae</taxon>
        <taxon>Pentapetalae</taxon>
        <taxon>asterids</taxon>
        <taxon>lamiids</taxon>
        <taxon>Lamiales</taxon>
        <taxon>Orobanchaceae</taxon>
        <taxon>Buchnereae</taxon>
        <taxon>Striga</taxon>
    </lineage>
</organism>
<protein>
    <submittedName>
        <fullName evidence="1">Biotin synthase</fullName>
    </submittedName>
</protein>
<gene>
    <name evidence="1" type="ORF">STAS_13642</name>
</gene>
<name>A0A5A7PWI2_STRAF</name>
<keyword evidence="2" id="KW-1185">Reference proteome</keyword>
<comment type="caution">
    <text evidence="1">The sequence shown here is derived from an EMBL/GenBank/DDBJ whole genome shotgun (WGS) entry which is preliminary data.</text>
</comment>
<dbReference type="Proteomes" id="UP000325081">
    <property type="component" value="Unassembled WGS sequence"/>
</dbReference>
<evidence type="ECO:0000313" key="1">
    <source>
        <dbReference type="EMBL" id="GER37239.1"/>
    </source>
</evidence>
<dbReference type="AlphaFoldDB" id="A0A5A7PWI2"/>
<dbReference type="EMBL" id="BKCP01005306">
    <property type="protein sequence ID" value="GER37239.1"/>
    <property type="molecule type" value="Genomic_DNA"/>
</dbReference>
<evidence type="ECO:0000313" key="2">
    <source>
        <dbReference type="Proteomes" id="UP000325081"/>
    </source>
</evidence>
<reference evidence="2" key="1">
    <citation type="journal article" date="2019" name="Curr. Biol.">
        <title>Genome Sequence of Striga asiatica Provides Insight into the Evolution of Plant Parasitism.</title>
        <authorList>
            <person name="Yoshida S."/>
            <person name="Kim S."/>
            <person name="Wafula E.K."/>
            <person name="Tanskanen J."/>
            <person name="Kim Y.M."/>
            <person name="Honaas L."/>
            <person name="Yang Z."/>
            <person name="Spallek T."/>
            <person name="Conn C.E."/>
            <person name="Ichihashi Y."/>
            <person name="Cheong K."/>
            <person name="Cui S."/>
            <person name="Der J.P."/>
            <person name="Gundlach H."/>
            <person name="Jiao Y."/>
            <person name="Hori C."/>
            <person name="Ishida J.K."/>
            <person name="Kasahara H."/>
            <person name="Kiba T."/>
            <person name="Kim M.S."/>
            <person name="Koo N."/>
            <person name="Laohavisit A."/>
            <person name="Lee Y.H."/>
            <person name="Lumba S."/>
            <person name="McCourt P."/>
            <person name="Mortimer J.C."/>
            <person name="Mutuku J.M."/>
            <person name="Nomura T."/>
            <person name="Sasaki-Sekimoto Y."/>
            <person name="Seto Y."/>
            <person name="Wang Y."/>
            <person name="Wakatake T."/>
            <person name="Sakakibara H."/>
            <person name="Demura T."/>
            <person name="Yamaguchi S."/>
            <person name="Yoneyama K."/>
            <person name="Manabe R.I."/>
            <person name="Nelson D.C."/>
            <person name="Schulman A.H."/>
            <person name="Timko M.P."/>
            <person name="dePamphilis C.W."/>
            <person name="Choi D."/>
            <person name="Shirasu K."/>
        </authorList>
    </citation>
    <scope>NUCLEOTIDE SEQUENCE [LARGE SCALE GENOMIC DNA]</scope>
    <source>
        <strain evidence="2">cv. UVA1</strain>
    </source>
</reference>
<sequence>MSSETSARLAARDSGMAVLRLLWRSRVGVASKRGGQHLIVYECYMARNRRNKDQGMGMEIYDTLDMIEKQQAVDVDKLLGDYGKRAEREPFGKEANCDLGSVHWSHPFQGSVLGK</sequence>
<proteinExistence type="predicted"/>
<feature type="non-terminal residue" evidence="1">
    <location>
        <position position="115"/>
    </location>
</feature>